<evidence type="ECO:0000313" key="7">
    <source>
        <dbReference type="Proteomes" id="UP000199555"/>
    </source>
</evidence>
<dbReference type="SUPFAM" id="SSF53850">
    <property type="entry name" value="Periplasmic binding protein-like II"/>
    <property type="match status" value="1"/>
</dbReference>
<dbReference type="GO" id="GO:0003677">
    <property type="term" value="F:DNA binding"/>
    <property type="evidence" value="ECO:0007669"/>
    <property type="project" value="UniProtKB-KW"/>
</dbReference>
<keyword evidence="3 6" id="KW-0238">DNA-binding</keyword>
<protein>
    <submittedName>
        <fullName evidence="6">DNA-binding transcriptional regulator, LysR family</fullName>
    </submittedName>
</protein>
<dbReference type="SUPFAM" id="SSF46785">
    <property type="entry name" value="Winged helix' DNA-binding domain"/>
    <property type="match status" value="1"/>
</dbReference>
<dbReference type="PANTHER" id="PTHR30346:SF0">
    <property type="entry name" value="HCA OPERON TRANSCRIPTIONAL ACTIVATOR HCAR"/>
    <property type="match status" value="1"/>
</dbReference>
<dbReference type="Pfam" id="PF03466">
    <property type="entry name" value="LysR_substrate"/>
    <property type="match status" value="1"/>
</dbReference>
<dbReference type="PRINTS" id="PR00039">
    <property type="entry name" value="HTHLYSR"/>
</dbReference>
<dbReference type="InterPro" id="IPR036390">
    <property type="entry name" value="WH_DNA-bd_sf"/>
</dbReference>
<evidence type="ECO:0000256" key="2">
    <source>
        <dbReference type="ARBA" id="ARBA00023015"/>
    </source>
</evidence>
<dbReference type="PROSITE" id="PS50931">
    <property type="entry name" value="HTH_LYSR"/>
    <property type="match status" value="1"/>
</dbReference>
<evidence type="ECO:0000256" key="3">
    <source>
        <dbReference type="ARBA" id="ARBA00023125"/>
    </source>
</evidence>
<dbReference type="Gene3D" id="1.10.10.10">
    <property type="entry name" value="Winged helix-like DNA-binding domain superfamily/Winged helix DNA-binding domain"/>
    <property type="match status" value="1"/>
</dbReference>
<reference evidence="7" key="1">
    <citation type="submission" date="2016-10" db="EMBL/GenBank/DDBJ databases">
        <authorList>
            <person name="Varghese N."/>
            <person name="Submissions S."/>
        </authorList>
    </citation>
    <scope>NUCLEOTIDE SEQUENCE [LARGE SCALE GENOMIC DNA]</scope>
    <source>
        <strain evidence="7">CGMCC 1.7655</strain>
    </source>
</reference>
<dbReference type="STRING" id="525640.SAMN04487971_103101"/>
<sequence length="313" mass="34884">MRFRAAVGAYSEDALNLRQLSYFIAVAEELHFGRAAERLDMAQPPLSRQIKQLEDELGAVLFNRGRNAITLTQAGSRLLERGRAVLAEIEDIKLELRRIGQGAEGRLRIGFVGSSTFGIMPNIIKSFRANYPVVNLTLLPMNNARLHRALISREIDVAFTRPALKDSDFVTRKLLEEPLVLAAPDTFETATRGQVTLEELRKIELEMILYPEFPRPSFADSVIEACRAQGVDIRRRSFTMDLQTALSLVAIGEGACIVPASVGSAPRNGIRFLRFSPHLANTELALNHRIDEQGVHLKNFVRIAQSVARRTLG</sequence>
<dbReference type="FunFam" id="1.10.10.10:FF:000001">
    <property type="entry name" value="LysR family transcriptional regulator"/>
    <property type="match status" value="1"/>
</dbReference>
<name>A0A1G9ERH1_9RHOB</name>
<evidence type="ECO:0000256" key="4">
    <source>
        <dbReference type="ARBA" id="ARBA00023163"/>
    </source>
</evidence>
<dbReference type="Gene3D" id="3.40.190.10">
    <property type="entry name" value="Periplasmic binding protein-like II"/>
    <property type="match status" value="2"/>
</dbReference>
<dbReference type="PANTHER" id="PTHR30346">
    <property type="entry name" value="TRANSCRIPTIONAL DUAL REGULATOR HCAR-RELATED"/>
    <property type="match status" value="1"/>
</dbReference>
<organism evidence="6 7">
    <name type="scientific">Paracoccus chinensis</name>
    <dbReference type="NCBI Taxonomy" id="525640"/>
    <lineage>
        <taxon>Bacteria</taxon>
        <taxon>Pseudomonadati</taxon>
        <taxon>Pseudomonadota</taxon>
        <taxon>Alphaproteobacteria</taxon>
        <taxon>Rhodobacterales</taxon>
        <taxon>Paracoccaceae</taxon>
        <taxon>Paracoccus</taxon>
    </lineage>
</organism>
<comment type="similarity">
    <text evidence="1">Belongs to the LysR transcriptional regulatory family.</text>
</comment>
<keyword evidence="2" id="KW-0805">Transcription regulation</keyword>
<dbReference type="GO" id="GO:0003700">
    <property type="term" value="F:DNA-binding transcription factor activity"/>
    <property type="evidence" value="ECO:0007669"/>
    <property type="project" value="InterPro"/>
</dbReference>
<dbReference type="GO" id="GO:0032993">
    <property type="term" value="C:protein-DNA complex"/>
    <property type="evidence" value="ECO:0007669"/>
    <property type="project" value="TreeGrafter"/>
</dbReference>
<keyword evidence="4" id="KW-0804">Transcription</keyword>
<dbReference type="CDD" id="cd08414">
    <property type="entry name" value="PBP2_LTTR_aromatics_like"/>
    <property type="match status" value="1"/>
</dbReference>
<dbReference type="InterPro" id="IPR005119">
    <property type="entry name" value="LysR_subst-bd"/>
</dbReference>
<dbReference type="Pfam" id="PF00126">
    <property type="entry name" value="HTH_1"/>
    <property type="match status" value="1"/>
</dbReference>
<evidence type="ECO:0000256" key="1">
    <source>
        <dbReference type="ARBA" id="ARBA00009437"/>
    </source>
</evidence>
<dbReference type="InterPro" id="IPR036388">
    <property type="entry name" value="WH-like_DNA-bd_sf"/>
</dbReference>
<dbReference type="Proteomes" id="UP000199555">
    <property type="component" value="Unassembled WGS sequence"/>
</dbReference>
<gene>
    <name evidence="6" type="ORF">SAMN04487971_103101</name>
</gene>
<evidence type="ECO:0000313" key="6">
    <source>
        <dbReference type="EMBL" id="SDK78746.1"/>
    </source>
</evidence>
<proteinExistence type="inferred from homology"/>
<dbReference type="InterPro" id="IPR000847">
    <property type="entry name" value="LysR_HTH_N"/>
</dbReference>
<accession>A0A1G9ERH1</accession>
<dbReference type="AlphaFoldDB" id="A0A1G9ERH1"/>
<keyword evidence="7" id="KW-1185">Reference proteome</keyword>
<dbReference type="EMBL" id="FNGE01000003">
    <property type="protein sequence ID" value="SDK78746.1"/>
    <property type="molecule type" value="Genomic_DNA"/>
</dbReference>
<evidence type="ECO:0000259" key="5">
    <source>
        <dbReference type="PROSITE" id="PS50931"/>
    </source>
</evidence>
<feature type="domain" description="HTH lysR-type" evidence="5">
    <location>
        <begin position="15"/>
        <end position="72"/>
    </location>
</feature>